<evidence type="ECO:0000256" key="1">
    <source>
        <dbReference type="SAM" id="SignalP"/>
    </source>
</evidence>
<dbReference type="AlphaFoldDB" id="A0A7W8XHL6"/>
<evidence type="ECO:0008006" key="4">
    <source>
        <dbReference type="Google" id="ProtNLM"/>
    </source>
</evidence>
<organism evidence="2 3">
    <name type="scientific">Rhizobium lentis</name>
    <dbReference type="NCBI Taxonomy" id="1138194"/>
    <lineage>
        <taxon>Bacteria</taxon>
        <taxon>Pseudomonadati</taxon>
        <taxon>Pseudomonadota</taxon>
        <taxon>Alphaproteobacteria</taxon>
        <taxon>Hyphomicrobiales</taxon>
        <taxon>Rhizobiaceae</taxon>
        <taxon>Rhizobium/Agrobacterium group</taxon>
        <taxon>Rhizobium</taxon>
    </lineage>
</organism>
<comment type="caution">
    <text evidence="2">The sequence shown here is derived from an EMBL/GenBank/DDBJ whole genome shotgun (WGS) entry which is preliminary data.</text>
</comment>
<proteinExistence type="predicted"/>
<evidence type="ECO:0000313" key="3">
    <source>
        <dbReference type="Proteomes" id="UP000528824"/>
    </source>
</evidence>
<keyword evidence="3" id="KW-1185">Reference proteome</keyword>
<reference evidence="2 3" key="1">
    <citation type="submission" date="2020-08" db="EMBL/GenBank/DDBJ databases">
        <title>Genomic Encyclopedia of Type Strains, Phase IV (KMG-V): Genome sequencing to study the core and pangenomes of soil and plant-associated prokaryotes.</title>
        <authorList>
            <person name="Whitman W."/>
        </authorList>
    </citation>
    <scope>NUCLEOTIDE SEQUENCE [LARGE SCALE GENOMIC DNA]</scope>
    <source>
        <strain evidence="2 3">SEMIA 4034</strain>
    </source>
</reference>
<feature type="signal peptide" evidence="1">
    <location>
        <begin position="1"/>
        <end position="19"/>
    </location>
</feature>
<dbReference type="EMBL" id="JACHBC010000010">
    <property type="protein sequence ID" value="MBB5562999.1"/>
    <property type="molecule type" value="Genomic_DNA"/>
</dbReference>
<evidence type="ECO:0000313" key="2">
    <source>
        <dbReference type="EMBL" id="MBB5562999.1"/>
    </source>
</evidence>
<protein>
    <recommendedName>
        <fullName evidence="4">Copper uptake system-associated protein</fullName>
    </recommendedName>
</protein>
<dbReference type="RefSeq" id="WP_183918657.1">
    <property type="nucleotide sequence ID" value="NZ_JACHBB010000009.1"/>
</dbReference>
<name>A0A7W8XHL6_9HYPH</name>
<feature type="chain" id="PRO_5030819812" description="Copper uptake system-associated protein" evidence="1">
    <location>
        <begin position="20"/>
        <end position="152"/>
    </location>
</feature>
<gene>
    <name evidence="2" type="ORF">GGI59_004689</name>
</gene>
<accession>A0A7W8XHL6</accession>
<dbReference type="Proteomes" id="UP000528824">
    <property type="component" value="Unassembled WGS sequence"/>
</dbReference>
<keyword evidence="1" id="KW-0732">Signal</keyword>
<dbReference type="NCBIfam" id="NF033672">
    <property type="entry name" value="mbn_chaper_assoc"/>
    <property type="match status" value="1"/>
</dbReference>
<sequence>MKSIIALLACMLFASMASADDDPQQVIPARLKLMFETADKPLELTPVVAVQADWAIVGWRQDGRGGRALLKRTHHGWSIYLCSGDSLKDAGTLQKIGLPANDAAALAAKLRDAEANIDPPALALLSSFEGTVMMMMNEASDDAGGGHEGHAQ</sequence>